<feature type="region of interest" description="Disordered" evidence="1">
    <location>
        <begin position="82"/>
        <end position="127"/>
    </location>
</feature>
<organism evidence="2">
    <name type="scientific">Craspedostauros australis</name>
    <dbReference type="NCBI Taxonomy" id="1486917"/>
    <lineage>
        <taxon>Eukaryota</taxon>
        <taxon>Sar</taxon>
        <taxon>Stramenopiles</taxon>
        <taxon>Ochrophyta</taxon>
        <taxon>Bacillariophyta</taxon>
        <taxon>Bacillariophyceae</taxon>
        <taxon>Bacillariophycidae</taxon>
        <taxon>Naviculales</taxon>
        <taxon>Naviculaceae</taxon>
        <taxon>Craspedostauros</taxon>
    </lineage>
</organism>
<name>A0A7R9X118_9STRA</name>
<dbReference type="EMBL" id="HBEF01019367">
    <property type="protein sequence ID" value="CAD8339802.1"/>
    <property type="molecule type" value="Transcribed_RNA"/>
</dbReference>
<evidence type="ECO:0000256" key="1">
    <source>
        <dbReference type="SAM" id="MobiDB-lite"/>
    </source>
</evidence>
<sequence length="282" mass="29961">MVEIQYYVPPLEDDDESEMPPPMVPARLIPSCDEILYDDVFLEPVAPPNVLNRREAPTNAFGASNTEGAQDRMHFGALRQRRANGNASAPTGSFRNHDNSNHDNGSNNNESNSSSSNDSDADDSDRSTLLASGATGAVLGTLIGGPALGILAGFGSAYACSQPAGTSAGDVGRAMAEIGALARSRAIEIDQRHGVAHKVKAGMAQAWGYAKRMNQNHKLLQRFQDFVVWSVATTIEMVQEKRGLRNNGGSGPDAAEASTSRDTRGARQAQSSNTPSVRAEAY</sequence>
<accession>A0A7R9X118</accession>
<proteinExistence type="predicted"/>
<dbReference type="AlphaFoldDB" id="A0A7R9X118"/>
<protein>
    <submittedName>
        <fullName evidence="2">Uncharacterized protein</fullName>
    </submittedName>
</protein>
<feature type="region of interest" description="Disordered" evidence="1">
    <location>
        <begin position="50"/>
        <end position="70"/>
    </location>
</feature>
<feature type="compositionally biased region" description="Low complexity" evidence="1">
    <location>
        <begin position="102"/>
        <end position="118"/>
    </location>
</feature>
<evidence type="ECO:0000313" key="2">
    <source>
        <dbReference type="EMBL" id="CAD8339802.1"/>
    </source>
</evidence>
<feature type="compositionally biased region" description="Polar residues" evidence="1">
    <location>
        <begin position="83"/>
        <end position="94"/>
    </location>
</feature>
<gene>
    <name evidence="2" type="ORF">CAUS1442_LOCUS11935</name>
</gene>
<feature type="region of interest" description="Disordered" evidence="1">
    <location>
        <begin position="242"/>
        <end position="282"/>
    </location>
</feature>
<reference evidence="2" key="1">
    <citation type="submission" date="2021-01" db="EMBL/GenBank/DDBJ databases">
        <authorList>
            <person name="Corre E."/>
            <person name="Pelletier E."/>
            <person name="Niang G."/>
            <person name="Scheremetjew M."/>
            <person name="Finn R."/>
            <person name="Kale V."/>
            <person name="Holt S."/>
            <person name="Cochrane G."/>
            <person name="Meng A."/>
            <person name="Brown T."/>
            <person name="Cohen L."/>
        </authorList>
    </citation>
    <scope>NUCLEOTIDE SEQUENCE</scope>
    <source>
        <strain evidence="2">CCMP3328</strain>
    </source>
</reference>